<evidence type="ECO:0000256" key="2">
    <source>
        <dbReference type="SAM" id="Phobius"/>
    </source>
</evidence>
<feature type="transmembrane region" description="Helical" evidence="2">
    <location>
        <begin position="282"/>
        <end position="304"/>
    </location>
</feature>
<keyword evidence="3" id="KW-0489">Methyltransferase</keyword>
<keyword evidence="2" id="KW-0812">Transmembrane</keyword>
<feature type="region of interest" description="Disordered" evidence="1">
    <location>
        <begin position="129"/>
        <end position="150"/>
    </location>
</feature>
<dbReference type="Gene3D" id="3.40.50.150">
    <property type="entry name" value="Vaccinia Virus protein VP39"/>
    <property type="match status" value="1"/>
</dbReference>
<evidence type="ECO:0000256" key="1">
    <source>
        <dbReference type="SAM" id="MobiDB-lite"/>
    </source>
</evidence>
<protein>
    <submittedName>
        <fullName evidence="3">SAM-dependent methyltransferase</fullName>
    </submittedName>
</protein>
<keyword evidence="3" id="KW-0808">Transferase</keyword>
<sequence>MASAEEERQAAAPQGDSGSAIYSPIMLSVYDAMVLGVSNRYIWRCSTDKVLLPLFESAMSERHLDIGVGTGYFPATVISHPSSATKCKSLTLVDLNPTALETARRRVLRAAKLASSPVHVSAVLANATKPLPLPTPSNSDHGGNNNGNGGSSGGKFTSASIFYLLHCIPLPPETKAALILDAVRAHLAPNATLVGATILGRGRDAQRGWLARACLAAYNWRGIFTNADDDAEVFERALRRAFVHVEVWFVGVVMLFILSSIYLTVVAWTISKQLRDKEGGMAFFVHLSLALVLAALAYSAVALAPHKPSTVWVLASATGSILLQEAFWVTWVYCWASRYGIPARGMYRKKHEDQQ</sequence>
<keyword evidence="2" id="KW-1133">Transmembrane helix</keyword>
<comment type="caution">
    <text evidence="3">The sequence shown here is derived from an EMBL/GenBank/DDBJ whole genome shotgun (WGS) entry which is preliminary data.</text>
</comment>
<dbReference type="GO" id="GO:0032259">
    <property type="term" value="P:methylation"/>
    <property type="evidence" value="ECO:0007669"/>
    <property type="project" value="UniProtKB-KW"/>
</dbReference>
<dbReference type="InterPro" id="IPR029063">
    <property type="entry name" value="SAM-dependent_MTases_sf"/>
</dbReference>
<name>A0A179GAK0_PURLI</name>
<accession>A0A179GAK0</accession>
<feature type="transmembrane region" description="Helical" evidence="2">
    <location>
        <begin position="247"/>
        <end position="270"/>
    </location>
</feature>
<evidence type="ECO:0000313" key="3">
    <source>
        <dbReference type="EMBL" id="OAQ74548.1"/>
    </source>
</evidence>
<dbReference type="EMBL" id="LSBH01000009">
    <property type="protein sequence ID" value="OAQ74548.1"/>
    <property type="molecule type" value="Genomic_DNA"/>
</dbReference>
<gene>
    <name evidence="3" type="ORF">VFPBJ_09843</name>
</gene>
<dbReference type="SUPFAM" id="SSF53335">
    <property type="entry name" value="S-adenosyl-L-methionine-dependent methyltransferases"/>
    <property type="match status" value="1"/>
</dbReference>
<dbReference type="GO" id="GO:0008168">
    <property type="term" value="F:methyltransferase activity"/>
    <property type="evidence" value="ECO:0007669"/>
    <property type="project" value="UniProtKB-KW"/>
</dbReference>
<dbReference type="Proteomes" id="UP000078240">
    <property type="component" value="Unassembled WGS sequence"/>
</dbReference>
<reference evidence="3 4" key="1">
    <citation type="submission" date="2016-01" db="EMBL/GenBank/DDBJ databases">
        <title>Biosynthesis of antibiotic leucinostatins and their inhibition on Phytophthora in bio-control Purpureocillium lilacinum.</title>
        <authorList>
            <person name="Wang G."/>
            <person name="Liu Z."/>
            <person name="Lin R."/>
            <person name="Li E."/>
            <person name="Mao Z."/>
            <person name="Ling J."/>
            <person name="Yin W."/>
            <person name="Xie B."/>
        </authorList>
    </citation>
    <scope>NUCLEOTIDE SEQUENCE [LARGE SCALE GENOMIC DNA]</scope>
    <source>
        <strain evidence="3">PLBJ-1</strain>
    </source>
</reference>
<evidence type="ECO:0000313" key="4">
    <source>
        <dbReference type="Proteomes" id="UP000078240"/>
    </source>
</evidence>
<dbReference type="CDD" id="cd02440">
    <property type="entry name" value="AdoMet_MTases"/>
    <property type="match status" value="1"/>
</dbReference>
<proteinExistence type="predicted"/>
<organism evidence="3 4">
    <name type="scientific">Purpureocillium lilacinum</name>
    <name type="common">Paecilomyces lilacinus</name>
    <dbReference type="NCBI Taxonomy" id="33203"/>
    <lineage>
        <taxon>Eukaryota</taxon>
        <taxon>Fungi</taxon>
        <taxon>Dikarya</taxon>
        <taxon>Ascomycota</taxon>
        <taxon>Pezizomycotina</taxon>
        <taxon>Sordariomycetes</taxon>
        <taxon>Hypocreomycetidae</taxon>
        <taxon>Hypocreales</taxon>
        <taxon>Ophiocordycipitaceae</taxon>
        <taxon>Purpureocillium</taxon>
    </lineage>
</organism>
<dbReference type="AlphaFoldDB" id="A0A179GAK0"/>
<keyword evidence="2" id="KW-0472">Membrane</keyword>
<feature type="transmembrane region" description="Helical" evidence="2">
    <location>
        <begin position="310"/>
        <end position="336"/>
    </location>
</feature>